<comment type="catalytic activity">
    <reaction evidence="1 8">
        <text>L-glutamate = D-glutamate</text>
        <dbReference type="Rhea" id="RHEA:12813"/>
        <dbReference type="ChEBI" id="CHEBI:29985"/>
        <dbReference type="ChEBI" id="CHEBI:29986"/>
        <dbReference type="EC" id="5.1.1.3"/>
    </reaction>
</comment>
<dbReference type="GO" id="GO:0008360">
    <property type="term" value="P:regulation of cell shape"/>
    <property type="evidence" value="ECO:0007669"/>
    <property type="project" value="UniProtKB-KW"/>
</dbReference>
<dbReference type="SUPFAM" id="SSF53681">
    <property type="entry name" value="Aspartate/glutamate racemase"/>
    <property type="match status" value="2"/>
</dbReference>
<evidence type="ECO:0000313" key="9">
    <source>
        <dbReference type="EMBL" id="TBH21165.1"/>
    </source>
</evidence>
<evidence type="ECO:0000256" key="3">
    <source>
        <dbReference type="ARBA" id="ARBA00022960"/>
    </source>
</evidence>
<keyword evidence="3 8" id="KW-0133">Cell shape</keyword>
<comment type="pathway">
    <text evidence="8">Cell wall biogenesis; peptidoglycan biosynthesis.</text>
</comment>
<evidence type="ECO:0000256" key="6">
    <source>
        <dbReference type="ARBA" id="ARBA00023316"/>
    </source>
</evidence>
<feature type="binding site" evidence="8">
    <location>
        <begin position="12"/>
        <end position="13"/>
    </location>
    <ligand>
        <name>substrate</name>
    </ligand>
</feature>
<dbReference type="GO" id="GO:0009252">
    <property type="term" value="P:peptidoglycan biosynthetic process"/>
    <property type="evidence" value="ECO:0007669"/>
    <property type="project" value="UniProtKB-UniRule"/>
</dbReference>
<dbReference type="PROSITE" id="PS00923">
    <property type="entry name" value="ASP_GLU_RACEMASE_1"/>
    <property type="match status" value="1"/>
</dbReference>
<feature type="binding site" evidence="8">
    <location>
        <begin position="76"/>
        <end position="77"/>
    </location>
    <ligand>
        <name>substrate</name>
    </ligand>
</feature>
<dbReference type="UniPathway" id="UPA00219"/>
<dbReference type="OrthoDB" id="9801055at2"/>
<keyword evidence="5 8" id="KW-0413">Isomerase</keyword>
<name>A0A4V2IV75_9DEIN</name>
<feature type="binding site" evidence="8">
    <location>
        <begin position="177"/>
        <end position="178"/>
    </location>
    <ligand>
        <name>substrate</name>
    </ligand>
</feature>
<sequence length="257" mass="27674">MKDPRRPIGVFDSGVGGLTVLAALRKALPREDFLYFGDTARVPYGGKPLPMVRRFAWEIAGFLLRQGVKAIVVACNTASSAALPDLAEDLSVPVFGVLEPAAEVARAYRKVGLIGTEATVASRAYERHLDLAWARACPLFVPLVEEGLWDDPVALLVARHYLEEAPGDLEALLLGCTHYPFLKGTLEQVLPGVRLIDSAEATAAKVAGVLAREGLLNPEGRGRVVHFVTGDPGSYRNLAGRLGVEVGELRRVSLEEL</sequence>
<dbReference type="HAMAP" id="MF_00258">
    <property type="entry name" value="Glu_racemase"/>
    <property type="match status" value="1"/>
</dbReference>
<dbReference type="AlphaFoldDB" id="A0A4V2IV75"/>
<reference evidence="9 10" key="1">
    <citation type="submission" date="2019-02" db="EMBL/GenBank/DDBJ databases">
        <title>Thermus sp. a novel from hot spring.</title>
        <authorList>
            <person name="Zhao Z."/>
        </authorList>
    </citation>
    <scope>NUCLEOTIDE SEQUENCE [LARGE SCALE GENOMIC DNA]</scope>
    <source>
        <strain evidence="9 10">CFH 72773T</strain>
    </source>
</reference>
<protein>
    <recommendedName>
        <fullName evidence="7 8">Glutamate racemase</fullName>
        <ecNumber evidence="2 8">5.1.1.3</ecNumber>
    </recommendedName>
</protein>
<keyword evidence="6 8" id="KW-0961">Cell wall biogenesis/degradation</keyword>
<feature type="active site" description="Proton donor/acceptor" evidence="8">
    <location>
        <position position="75"/>
    </location>
</feature>
<organism evidence="9 10">
    <name type="scientific">Thermus thermamylovorans</name>
    <dbReference type="NCBI Taxonomy" id="2509362"/>
    <lineage>
        <taxon>Bacteria</taxon>
        <taxon>Thermotogati</taxon>
        <taxon>Deinococcota</taxon>
        <taxon>Deinococci</taxon>
        <taxon>Thermales</taxon>
        <taxon>Thermaceae</taxon>
        <taxon>Thermus</taxon>
    </lineage>
</organism>
<dbReference type="InterPro" id="IPR001920">
    <property type="entry name" value="Asp/Glu_race"/>
</dbReference>
<evidence type="ECO:0000256" key="1">
    <source>
        <dbReference type="ARBA" id="ARBA00001602"/>
    </source>
</evidence>
<accession>A0A4V2IV75</accession>
<keyword evidence="10" id="KW-1185">Reference proteome</keyword>
<evidence type="ECO:0000256" key="8">
    <source>
        <dbReference type="HAMAP-Rule" id="MF_00258"/>
    </source>
</evidence>
<dbReference type="InterPro" id="IPR018187">
    <property type="entry name" value="Asp/Glu_racemase_AS_1"/>
</dbReference>
<feature type="binding site" evidence="8">
    <location>
        <begin position="44"/>
        <end position="45"/>
    </location>
    <ligand>
        <name>substrate</name>
    </ligand>
</feature>
<comment type="caution">
    <text evidence="9">The sequence shown here is derived from an EMBL/GenBank/DDBJ whole genome shotgun (WGS) entry which is preliminary data.</text>
</comment>
<dbReference type="Gene3D" id="3.40.50.1860">
    <property type="match status" value="2"/>
</dbReference>
<dbReference type="InterPro" id="IPR015942">
    <property type="entry name" value="Asp/Glu/hydantoin_racemase"/>
</dbReference>
<dbReference type="InterPro" id="IPR004391">
    <property type="entry name" value="Glu_race"/>
</dbReference>
<dbReference type="EMBL" id="SIJL01000003">
    <property type="protein sequence ID" value="TBH21165.1"/>
    <property type="molecule type" value="Genomic_DNA"/>
</dbReference>
<evidence type="ECO:0000256" key="4">
    <source>
        <dbReference type="ARBA" id="ARBA00022984"/>
    </source>
</evidence>
<dbReference type="PROSITE" id="PS00924">
    <property type="entry name" value="ASP_GLU_RACEMASE_2"/>
    <property type="match status" value="1"/>
</dbReference>
<keyword evidence="4 8" id="KW-0573">Peptidoglycan synthesis</keyword>
<dbReference type="GO" id="GO:0008881">
    <property type="term" value="F:glutamate racemase activity"/>
    <property type="evidence" value="ECO:0007669"/>
    <property type="project" value="UniProtKB-UniRule"/>
</dbReference>
<evidence type="ECO:0000256" key="7">
    <source>
        <dbReference type="ARBA" id="ARBA00070053"/>
    </source>
</evidence>
<dbReference type="PANTHER" id="PTHR21198">
    <property type="entry name" value="GLUTAMATE RACEMASE"/>
    <property type="match status" value="1"/>
</dbReference>
<dbReference type="PANTHER" id="PTHR21198:SF2">
    <property type="entry name" value="GLUTAMATE RACEMASE"/>
    <property type="match status" value="1"/>
</dbReference>
<dbReference type="GO" id="GO:0071555">
    <property type="term" value="P:cell wall organization"/>
    <property type="evidence" value="ECO:0007669"/>
    <property type="project" value="UniProtKB-KW"/>
</dbReference>
<dbReference type="Proteomes" id="UP000292858">
    <property type="component" value="Unassembled WGS sequence"/>
</dbReference>
<evidence type="ECO:0000313" key="10">
    <source>
        <dbReference type="Proteomes" id="UP000292858"/>
    </source>
</evidence>
<dbReference type="RefSeq" id="WP_130840606.1">
    <property type="nucleotide sequence ID" value="NZ_SIJL01000003.1"/>
</dbReference>
<gene>
    <name evidence="8 9" type="primary">murI</name>
    <name evidence="9" type="ORF">ETP66_03330</name>
</gene>
<comment type="similarity">
    <text evidence="8">Belongs to the aspartate/glutamate racemases family.</text>
</comment>
<dbReference type="NCBIfam" id="TIGR00067">
    <property type="entry name" value="glut_race"/>
    <property type="match status" value="1"/>
</dbReference>
<feature type="active site" description="Proton donor/acceptor" evidence="8">
    <location>
        <position position="176"/>
    </location>
</feature>
<proteinExistence type="inferred from homology"/>
<dbReference type="InterPro" id="IPR033134">
    <property type="entry name" value="Asp/Glu_racemase_AS_2"/>
</dbReference>
<evidence type="ECO:0000256" key="2">
    <source>
        <dbReference type="ARBA" id="ARBA00013090"/>
    </source>
</evidence>
<dbReference type="FunFam" id="3.40.50.1860:FF:000002">
    <property type="entry name" value="Glutamate racemase"/>
    <property type="match status" value="1"/>
</dbReference>
<dbReference type="Pfam" id="PF01177">
    <property type="entry name" value="Asp_Glu_race"/>
    <property type="match status" value="1"/>
</dbReference>
<evidence type="ECO:0000256" key="5">
    <source>
        <dbReference type="ARBA" id="ARBA00023235"/>
    </source>
</evidence>
<comment type="function">
    <text evidence="8">Provides the (R)-glutamate required for cell wall biosynthesis.</text>
</comment>
<dbReference type="EC" id="5.1.1.3" evidence="2 8"/>